<dbReference type="GO" id="GO:0010945">
    <property type="term" value="F:coenzyme A diphosphatase activity"/>
    <property type="evidence" value="ECO:0007669"/>
    <property type="project" value="InterPro"/>
</dbReference>
<dbReference type="SUPFAM" id="SSF55811">
    <property type="entry name" value="Nudix"/>
    <property type="match status" value="1"/>
</dbReference>
<dbReference type="Pfam" id="PF00293">
    <property type="entry name" value="NUDIX"/>
    <property type="match status" value="1"/>
</dbReference>
<proteinExistence type="inferred from homology"/>
<evidence type="ECO:0000256" key="5">
    <source>
        <dbReference type="ARBA" id="ARBA00022801"/>
    </source>
</evidence>
<gene>
    <name evidence="9" type="ORF">AKJ36_03380</name>
</gene>
<dbReference type="CDD" id="cd03426">
    <property type="entry name" value="NUDIX_CoAse_Nudt7"/>
    <property type="match status" value="1"/>
</dbReference>
<dbReference type="InterPro" id="IPR000059">
    <property type="entry name" value="NUDIX_hydrolase_NudL_CS"/>
</dbReference>
<evidence type="ECO:0000256" key="1">
    <source>
        <dbReference type="ARBA" id="ARBA00001936"/>
    </source>
</evidence>
<evidence type="ECO:0000313" key="9">
    <source>
        <dbReference type="EMBL" id="KXA94159.1"/>
    </source>
</evidence>
<evidence type="ECO:0000256" key="7">
    <source>
        <dbReference type="ARBA" id="ARBA00023211"/>
    </source>
</evidence>
<dbReference type="PROSITE" id="PS00893">
    <property type="entry name" value="NUDIX_BOX"/>
    <property type="match status" value="1"/>
</dbReference>
<accession>A0A133UIW5</accession>
<name>A0A133UIW5_9EURY</name>
<dbReference type="InterPro" id="IPR000086">
    <property type="entry name" value="NUDIX_hydrolase_dom"/>
</dbReference>
<keyword evidence="10" id="KW-1185">Reference proteome</keyword>
<evidence type="ECO:0000256" key="6">
    <source>
        <dbReference type="ARBA" id="ARBA00022842"/>
    </source>
</evidence>
<evidence type="ECO:0000256" key="2">
    <source>
        <dbReference type="ARBA" id="ARBA00001946"/>
    </source>
</evidence>
<keyword evidence="4" id="KW-0479">Metal-binding</keyword>
<dbReference type="PROSITE" id="PS01293">
    <property type="entry name" value="NUDIX_COA"/>
    <property type="match status" value="1"/>
</dbReference>
<dbReference type="Proteomes" id="UP000070155">
    <property type="component" value="Unassembled WGS sequence"/>
</dbReference>
<dbReference type="PANTHER" id="PTHR12992">
    <property type="entry name" value="NUDIX HYDROLASE"/>
    <property type="match status" value="1"/>
</dbReference>
<dbReference type="EMBL" id="LHXQ01000067">
    <property type="protein sequence ID" value="KXA94159.1"/>
    <property type="molecule type" value="Genomic_DNA"/>
</dbReference>
<evidence type="ECO:0000313" key="10">
    <source>
        <dbReference type="Proteomes" id="UP000070155"/>
    </source>
</evidence>
<dbReference type="GO" id="GO:0009132">
    <property type="term" value="P:nucleoside diphosphate metabolic process"/>
    <property type="evidence" value="ECO:0007669"/>
    <property type="project" value="InterPro"/>
</dbReference>
<dbReference type="InterPro" id="IPR015797">
    <property type="entry name" value="NUDIX_hydrolase-like_dom_sf"/>
</dbReference>
<dbReference type="PANTHER" id="PTHR12992:SF11">
    <property type="entry name" value="MITOCHONDRIAL COENZYME A DIPHOSPHATASE NUDT8"/>
    <property type="match status" value="1"/>
</dbReference>
<comment type="similarity">
    <text evidence="3">Belongs to the Nudix hydrolase family. PCD1 subfamily.</text>
</comment>
<keyword evidence="7" id="KW-0464">Manganese</keyword>
<comment type="cofactor">
    <cofactor evidence="1">
        <name>Mn(2+)</name>
        <dbReference type="ChEBI" id="CHEBI:29035"/>
    </cofactor>
</comment>
<feature type="domain" description="Nudix hydrolase" evidence="8">
    <location>
        <begin position="24"/>
        <end position="151"/>
    </location>
</feature>
<reference evidence="9 10" key="1">
    <citation type="journal article" date="2016" name="Sci. Rep.">
        <title>Metabolic traits of an uncultured archaeal lineage -MSBL1- from brine pools of the Red Sea.</title>
        <authorList>
            <person name="Mwirichia R."/>
            <person name="Alam I."/>
            <person name="Rashid M."/>
            <person name="Vinu M."/>
            <person name="Ba-Alawi W."/>
            <person name="Anthony Kamau A."/>
            <person name="Kamanda Ngugi D."/>
            <person name="Goker M."/>
            <person name="Klenk H.P."/>
            <person name="Bajic V."/>
            <person name="Stingl U."/>
        </authorList>
    </citation>
    <scope>NUCLEOTIDE SEQUENCE [LARGE SCALE GENOMIC DNA]</scope>
    <source>
        <strain evidence="9">SCGC-AAA259I07</strain>
    </source>
</reference>
<organism evidence="9 10">
    <name type="scientific">candidate division MSBL1 archaeon SCGC-AAA259I07</name>
    <dbReference type="NCBI Taxonomy" id="1698266"/>
    <lineage>
        <taxon>Archaea</taxon>
        <taxon>Methanobacteriati</taxon>
        <taxon>Methanobacteriota</taxon>
        <taxon>candidate division MSBL1</taxon>
    </lineage>
</organism>
<dbReference type="AlphaFoldDB" id="A0A133UIW5"/>
<comment type="cofactor">
    <cofactor evidence="2">
        <name>Mg(2+)</name>
        <dbReference type="ChEBI" id="CHEBI:18420"/>
    </cofactor>
</comment>
<sequence>MNKEKIKEALTDQKEKKVLHPNGFALASVLIPILERGDNLYILFTKRSKHVKNHEGEVSFPGGVVEKREDPEEAAIRETEEEIGISSDEVEIMGRSPSVRAWTSRYVILPHVGYIETHPVIRVNKSEVQDTFEVPMEFLKKENRKFDTDED</sequence>
<dbReference type="InterPro" id="IPR045121">
    <property type="entry name" value="CoAse"/>
</dbReference>
<dbReference type="Gene3D" id="3.90.79.10">
    <property type="entry name" value="Nucleoside Triphosphate Pyrophosphohydrolase"/>
    <property type="match status" value="1"/>
</dbReference>
<comment type="caution">
    <text evidence="9">The sequence shown here is derived from an EMBL/GenBank/DDBJ whole genome shotgun (WGS) entry which is preliminary data.</text>
</comment>
<protein>
    <recommendedName>
        <fullName evidence="8">Nudix hydrolase domain-containing protein</fullName>
    </recommendedName>
</protein>
<keyword evidence="6" id="KW-0460">Magnesium</keyword>
<dbReference type="PROSITE" id="PS51462">
    <property type="entry name" value="NUDIX"/>
    <property type="match status" value="1"/>
</dbReference>
<evidence type="ECO:0000256" key="4">
    <source>
        <dbReference type="ARBA" id="ARBA00022723"/>
    </source>
</evidence>
<evidence type="ECO:0000259" key="8">
    <source>
        <dbReference type="PROSITE" id="PS51462"/>
    </source>
</evidence>
<dbReference type="GO" id="GO:0000287">
    <property type="term" value="F:magnesium ion binding"/>
    <property type="evidence" value="ECO:0007669"/>
    <property type="project" value="InterPro"/>
</dbReference>
<dbReference type="InterPro" id="IPR020084">
    <property type="entry name" value="NUDIX_hydrolase_CS"/>
</dbReference>
<evidence type="ECO:0000256" key="3">
    <source>
        <dbReference type="ARBA" id="ARBA00006506"/>
    </source>
</evidence>
<feature type="non-terminal residue" evidence="9">
    <location>
        <position position="151"/>
    </location>
</feature>
<dbReference type="PRINTS" id="PR00502">
    <property type="entry name" value="NUDIXFAMILY"/>
</dbReference>
<keyword evidence="5" id="KW-0378">Hydrolase</keyword>
<dbReference type="InterPro" id="IPR020476">
    <property type="entry name" value="Nudix_hydrolase"/>
</dbReference>
<dbReference type="GO" id="GO:0030145">
    <property type="term" value="F:manganese ion binding"/>
    <property type="evidence" value="ECO:0007669"/>
    <property type="project" value="InterPro"/>
</dbReference>